<dbReference type="Pfam" id="PF26061">
    <property type="entry name" value="DUF8021"/>
    <property type="match status" value="1"/>
</dbReference>
<organism evidence="2 3">
    <name type="scientific">Zopfia rhizophila CBS 207.26</name>
    <dbReference type="NCBI Taxonomy" id="1314779"/>
    <lineage>
        <taxon>Eukaryota</taxon>
        <taxon>Fungi</taxon>
        <taxon>Dikarya</taxon>
        <taxon>Ascomycota</taxon>
        <taxon>Pezizomycotina</taxon>
        <taxon>Dothideomycetes</taxon>
        <taxon>Dothideomycetes incertae sedis</taxon>
        <taxon>Zopfiaceae</taxon>
        <taxon>Zopfia</taxon>
    </lineage>
</organism>
<dbReference type="AlphaFoldDB" id="A0A6A6EE12"/>
<dbReference type="InterPro" id="IPR058334">
    <property type="entry name" value="DUF8021"/>
</dbReference>
<dbReference type="OrthoDB" id="3504677at2759"/>
<protein>
    <recommendedName>
        <fullName evidence="1">DUF8021 domain-containing protein</fullName>
    </recommendedName>
</protein>
<evidence type="ECO:0000313" key="2">
    <source>
        <dbReference type="EMBL" id="KAF2188799.1"/>
    </source>
</evidence>
<evidence type="ECO:0000259" key="1">
    <source>
        <dbReference type="Pfam" id="PF26061"/>
    </source>
</evidence>
<reference evidence="2" key="1">
    <citation type="journal article" date="2020" name="Stud. Mycol.">
        <title>101 Dothideomycetes genomes: a test case for predicting lifestyles and emergence of pathogens.</title>
        <authorList>
            <person name="Haridas S."/>
            <person name="Albert R."/>
            <person name="Binder M."/>
            <person name="Bloem J."/>
            <person name="Labutti K."/>
            <person name="Salamov A."/>
            <person name="Andreopoulos B."/>
            <person name="Baker S."/>
            <person name="Barry K."/>
            <person name="Bills G."/>
            <person name="Bluhm B."/>
            <person name="Cannon C."/>
            <person name="Castanera R."/>
            <person name="Culley D."/>
            <person name="Daum C."/>
            <person name="Ezra D."/>
            <person name="Gonzalez J."/>
            <person name="Henrissat B."/>
            <person name="Kuo A."/>
            <person name="Liang C."/>
            <person name="Lipzen A."/>
            <person name="Lutzoni F."/>
            <person name="Magnuson J."/>
            <person name="Mondo S."/>
            <person name="Nolan M."/>
            <person name="Ohm R."/>
            <person name="Pangilinan J."/>
            <person name="Park H.-J."/>
            <person name="Ramirez L."/>
            <person name="Alfaro M."/>
            <person name="Sun H."/>
            <person name="Tritt A."/>
            <person name="Yoshinaga Y."/>
            <person name="Zwiers L.-H."/>
            <person name="Turgeon B."/>
            <person name="Goodwin S."/>
            <person name="Spatafora J."/>
            <person name="Crous P."/>
            <person name="Grigoriev I."/>
        </authorList>
    </citation>
    <scope>NUCLEOTIDE SEQUENCE</scope>
    <source>
        <strain evidence="2">CBS 207.26</strain>
    </source>
</reference>
<gene>
    <name evidence="2" type="ORF">K469DRAFT_724208</name>
</gene>
<dbReference type="EMBL" id="ML994622">
    <property type="protein sequence ID" value="KAF2188799.1"/>
    <property type="molecule type" value="Genomic_DNA"/>
</dbReference>
<keyword evidence="3" id="KW-1185">Reference proteome</keyword>
<name>A0A6A6EE12_9PEZI</name>
<feature type="domain" description="DUF8021" evidence="1">
    <location>
        <begin position="116"/>
        <end position="202"/>
    </location>
</feature>
<proteinExistence type="predicted"/>
<evidence type="ECO:0000313" key="3">
    <source>
        <dbReference type="Proteomes" id="UP000800200"/>
    </source>
</evidence>
<accession>A0A6A6EE12</accession>
<sequence>MTLAAFAAAVSAACTRDQLTEITNNLFDNSISQVYHKAYNFTDISKSVISKPLEINHNFSIVDTTTCATLTEIIIADPNTPYVIGTQTHYSSDGKINKVEGMVTNPGIDEHDKRGRDNRERIHAVANIYADRFNNASIEVPWSIPCARLEGGAGGMPDTIQNTDRRIVVDEILGVVNMFTKYEDSHSFKVEQGSLRHVHTLTAKKFPSTGGETQHCNTGIILE</sequence>
<dbReference type="Proteomes" id="UP000800200">
    <property type="component" value="Unassembled WGS sequence"/>
</dbReference>